<proteinExistence type="predicted"/>
<dbReference type="GeneID" id="18563484"/>
<gene>
    <name evidence="1" type="primary">269</name>
    <name evidence="1" type="ORF">G_269</name>
</gene>
<sequence length="74" mass="8920">MRIYEKATNEPQFRIGLNGNYYVFCKIKKPLEDLSSKIGKSSSSIYFNEKYRVFAIRVKLKKHKQELDKIFRRK</sequence>
<evidence type="ECO:0000313" key="1">
    <source>
        <dbReference type="EMBL" id="AEO93528.1"/>
    </source>
</evidence>
<reference evidence="1 2" key="1">
    <citation type="submission" date="2011-09" db="EMBL/GenBank/DDBJ databases">
        <authorList>
            <person name="Pope W.H."/>
            <person name="Pedulla M.L."/>
            <person name="Ford M.E."/>
            <person name="Peebles C.L."/>
            <person name="Hatfull G.H."/>
            <person name="Hendrix R.W."/>
        </authorList>
    </citation>
    <scope>NUCLEOTIDE SEQUENCE [LARGE SCALE GENOMIC DNA]</scope>
    <source>
        <strain evidence="1">G</strain>
    </source>
</reference>
<name>G3MA10_9CAUD</name>
<organism evidence="1 2">
    <name type="scientific">Bacillus phage G</name>
    <dbReference type="NCBI Taxonomy" id="2884420"/>
    <lineage>
        <taxon>Viruses</taxon>
        <taxon>Duplodnaviria</taxon>
        <taxon>Heunggongvirae</taxon>
        <taxon>Uroviricota</taxon>
        <taxon>Caudoviricetes</taxon>
        <taxon>Donellivirus</taxon>
        <taxon>Donellivirus gee</taxon>
    </lineage>
</organism>
<evidence type="ECO:0000313" key="2">
    <source>
        <dbReference type="Proteomes" id="UP000009273"/>
    </source>
</evidence>
<dbReference type="KEGG" id="vg:18563484"/>
<dbReference type="EMBL" id="JN638751">
    <property type="protein sequence ID" value="AEO93528.1"/>
    <property type="molecule type" value="Genomic_DNA"/>
</dbReference>
<protein>
    <submittedName>
        <fullName evidence="1">Gp269</fullName>
    </submittedName>
</protein>
<keyword evidence="2" id="KW-1185">Reference proteome</keyword>
<dbReference type="RefSeq" id="YP_009015572.1">
    <property type="nucleotide sequence ID" value="NC_023719.1"/>
</dbReference>
<dbReference type="Proteomes" id="UP000009273">
    <property type="component" value="Segment"/>
</dbReference>
<accession>G3MA10</accession>